<dbReference type="Pfam" id="PF13405">
    <property type="entry name" value="EF-hand_6"/>
    <property type="match status" value="1"/>
</dbReference>
<feature type="region of interest" description="Disordered" evidence="3">
    <location>
        <begin position="393"/>
        <end position="413"/>
    </location>
</feature>
<evidence type="ECO:0000259" key="4">
    <source>
        <dbReference type="PROSITE" id="PS50222"/>
    </source>
</evidence>
<keyword evidence="2" id="KW-0106">Calcium</keyword>
<dbReference type="GO" id="GO:0016460">
    <property type="term" value="C:myosin II complex"/>
    <property type="evidence" value="ECO:0007669"/>
    <property type="project" value="TreeGrafter"/>
</dbReference>
<keyword evidence="1" id="KW-0677">Repeat</keyword>
<dbReference type="GO" id="GO:0003676">
    <property type="term" value="F:nucleic acid binding"/>
    <property type="evidence" value="ECO:0007669"/>
    <property type="project" value="InterPro"/>
</dbReference>
<reference evidence="5" key="1">
    <citation type="submission" date="2018-11" db="EMBL/GenBank/DDBJ databases">
        <authorList>
            <person name="Grassa J C."/>
        </authorList>
    </citation>
    <scope>NUCLEOTIDE SEQUENCE [LARGE SCALE GENOMIC DNA]</scope>
</reference>
<evidence type="ECO:0000256" key="3">
    <source>
        <dbReference type="SAM" id="MobiDB-lite"/>
    </source>
</evidence>
<dbReference type="Gramene" id="evm.model.07.1090">
    <property type="protein sequence ID" value="cds.evm.model.07.1090"/>
    <property type="gene ID" value="evm.TU.07.1090"/>
</dbReference>
<dbReference type="Pfam" id="PF13499">
    <property type="entry name" value="EF-hand_7"/>
    <property type="match status" value="1"/>
</dbReference>
<dbReference type="PROSITE" id="PS00018">
    <property type="entry name" value="EF_HAND_1"/>
    <property type="match status" value="1"/>
</dbReference>
<sequence length="552" mass="60175">MLAAMAHDHHVGKILWASTKRLPFANALSGEAASCLLALELAERKSLQFVIVECDSDLVIKVVNGLNLKWEIDNYVAQYVLSEEQIVEFKEAFCLFDKDGDGEFSAISSIIGCITVEELATVIRSLDQNPTEEELQDMINEVDVDGNGTIEFAEFLNLMANKMKETDAEEELREAFKVFDKDQNGYISANESPMYGPWLSIYSSYLDVFSGPNSFSSRGLISEALGKSNGCLPPLPASAAEGVEDPMGKRVTLSRRSRRPAMVTSRGAGNLEMPLHMEWHPKTCPAGSVSVGGNVLGCGPISGGPIVGSNSGLFEKKDDDVASCLFKRSEQRSGPILSKSGLVTLSYDHSGPTQFDISGPQNLICNDPLTLGGDRGSPRFVKGNFSLCGPDQIDSQRVGQPEQPTTLLPSTPPEDACVTKIHSDEDMALSQFFQAQENLLHDLKHFGKLDLYKIRKIGGDIGVPTSSDVNERNTPFKKRKFEASASLCSRPHKIHRKYPGVFRENSSTSPSRSGIMKNPLIGSFVIEDSGSSVSAYSRNPVEENVESPPQEP</sequence>
<accession>A0A803Q191</accession>
<feature type="region of interest" description="Disordered" evidence="3">
    <location>
        <begin position="532"/>
        <end position="552"/>
    </location>
</feature>
<feature type="domain" description="EF-hand" evidence="4">
    <location>
        <begin position="84"/>
        <end position="117"/>
    </location>
</feature>
<feature type="domain" description="EF-hand" evidence="4">
    <location>
        <begin position="130"/>
        <end position="165"/>
    </location>
</feature>
<dbReference type="Proteomes" id="UP000596661">
    <property type="component" value="Chromosome 7"/>
</dbReference>
<dbReference type="InterPro" id="IPR011992">
    <property type="entry name" value="EF-hand-dom_pair"/>
</dbReference>
<dbReference type="InterPro" id="IPR018247">
    <property type="entry name" value="EF_Hand_1_Ca_BS"/>
</dbReference>
<dbReference type="AlphaFoldDB" id="A0A803Q191"/>
<protein>
    <recommendedName>
        <fullName evidence="4">EF-hand domain-containing protein</fullName>
    </recommendedName>
</protein>
<dbReference type="Pfam" id="PF13456">
    <property type="entry name" value="RVT_3"/>
    <property type="match status" value="1"/>
</dbReference>
<evidence type="ECO:0000256" key="1">
    <source>
        <dbReference type="ARBA" id="ARBA00022737"/>
    </source>
</evidence>
<dbReference type="PROSITE" id="PS50222">
    <property type="entry name" value="EF_HAND_2"/>
    <property type="match status" value="3"/>
</dbReference>
<feature type="region of interest" description="Disordered" evidence="3">
    <location>
        <begin position="237"/>
        <end position="264"/>
    </location>
</feature>
<evidence type="ECO:0000313" key="5">
    <source>
        <dbReference type="EnsemblPlants" id="cds.evm.model.07.1090"/>
    </source>
</evidence>
<dbReference type="GO" id="GO:0005509">
    <property type="term" value="F:calcium ion binding"/>
    <property type="evidence" value="ECO:0007669"/>
    <property type="project" value="InterPro"/>
</dbReference>
<dbReference type="CDD" id="cd00051">
    <property type="entry name" value="EFh"/>
    <property type="match status" value="2"/>
</dbReference>
<reference evidence="5" key="2">
    <citation type="submission" date="2021-03" db="UniProtKB">
        <authorList>
            <consortium name="EnsemblPlants"/>
        </authorList>
    </citation>
    <scope>IDENTIFICATION</scope>
</reference>
<evidence type="ECO:0000256" key="2">
    <source>
        <dbReference type="ARBA" id="ARBA00022837"/>
    </source>
</evidence>
<dbReference type="PANTHER" id="PTHR23048">
    <property type="entry name" value="MYOSIN LIGHT CHAIN 1, 3"/>
    <property type="match status" value="1"/>
</dbReference>
<evidence type="ECO:0000313" key="6">
    <source>
        <dbReference type="Proteomes" id="UP000596661"/>
    </source>
</evidence>
<dbReference type="InterPro" id="IPR002156">
    <property type="entry name" value="RNaseH_domain"/>
</dbReference>
<dbReference type="EMBL" id="UZAU01000655">
    <property type="status" value="NOT_ANNOTATED_CDS"/>
    <property type="molecule type" value="Genomic_DNA"/>
</dbReference>
<dbReference type="FunFam" id="1.10.238.10:FF:000178">
    <property type="entry name" value="Calmodulin-2 A"/>
    <property type="match status" value="1"/>
</dbReference>
<feature type="compositionally biased region" description="Polar residues" evidence="3">
    <location>
        <begin position="393"/>
        <end position="409"/>
    </location>
</feature>
<name>A0A803Q191_CANSA</name>
<dbReference type="InterPro" id="IPR050230">
    <property type="entry name" value="CALM/Myosin/TropC-like"/>
</dbReference>
<proteinExistence type="predicted"/>
<keyword evidence="6" id="KW-1185">Reference proteome</keyword>
<dbReference type="Gene3D" id="1.10.238.10">
    <property type="entry name" value="EF-hand"/>
    <property type="match status" value="2"/>
</dbReference>
<organism evidence="5 6">
    <name type="scientific">Cannabis sativa</name>
    <name type="common">Hemp</name>
    <name type="synonym">Marijuana</name>
    <dbReference type="NCBI Taxonomy" id="3483"/>
    <lineage>
        <taxon>Eukaryota</taxon>
        <taxon>Viridiplantae</taxon>
        <taxon>Streptophyta</taxon>
        <taxon>Embryophyta</taxon>
        <taxon>Tracheophyta</taxon>
        <taxon>Spermatophyta</taxon>
        <taxon>Magnoliopsida</taxon>
        <taxon>eudicotyledons</taxon>
        <taxon>Gunneridae</taxon>
        <taxon>Pentapetalae</taxon>
        <taxon>rosids</taxon>
        <taxon>fabids</taxon>
        <taxon>Rosales</taxon>
        <taxon>Cannabaceae</taxon>
        <taxon>Cannabis</taxon>
    </lineage>
</organism>
<dbReference type="SMART" id="SM00054">
    <property type="entry name" value="EFh"/>
    <property type="match status" value="3"/>
</dbReference>
<dbReference type="GO" id="GO:0004523">
    <property type="term" value="F:RNA-DNA hybrid ribonuclease activity"/>
    <property type="evidence" value="ECO:0007669"/>
    <property type="project" value="InterPro"/>
</dbReference>
<dbReference type="PANTHER" id="PTHR23048:SF0">
    <property type="entry name" value="CALMODULIN LIKE 3"/>
    <property type="match status" value="1"/>
</dbReference>
<dbReference type="InterPro" id="IPR002048">
    <property type="entry name" value="EF_hand_dom"/>
</dbReference>
<dbReference type="SUPFAM" id="SSF47473">
    <property type="entry name" value="EF-hand"/>
    <property type="match status" value="1"/>
</dbReference>
<feature type="domain" description="EF-hand" evidence="4">
    <location>
        <begin position="167"/>
        <end position="191"/>
    </location>
</feature>
<dbReference type="EnsemblPlants" id="evm.model.07.1090">
    <property type="protein sequence ID" value="cds.evm.model.07.1090"/>
    <property type="gene ID" value="evm.TU.07.1090"/>
</dbReference>